<feature type="compositionally biased region" description="Polar residues" evidence="1">
    <location>
        <begin position="357"/>
        <end position="372"/>
    </location>
</feature>
<dbReference type="OrthoDB" id="3853857at2759"/>
<dbReference type="InParanoid" id="A0A507B390"/>
<dbReference type="STRING" id="1093900.A0A507B390"/>
<evidence type="ECO:0000313" key="3">
    <source>
        <dbReference type="EMBL" id="TPX11531.1"/>
    </source>
</evidence>
<keyword evidence="4" id="KW-1185">Reference proteome</keyword>
<dbReference type="GO" id="GO:0016773">
    <property type="term" value="F:phosphotransferase activity, alcohol group as acceptor"/>
    <property type="evidence" value="ECO:0007669"/>
    <property type="project" value="UniProtKB-ARBA"/>
</dbReference>
<dbReference type="Pfam" id="PF00781">
    <property type="entry name" value="DAGK_cat"/>
    <property type="match status" value="1"/>
</dbReference>
<feature type="region of interest" description="Disordered" evidence="1">
    <location>
        <begin position="349"/>
        <end position="403"/>
    </location>
</feature>
<evidence type="ECO:0000256" key="1">
    <source>
        <dbReference type="SAM" id="MobiDB-lite"/>
    </source>
</evidence>
<dbReference type="InterPro" id="IPR001206">
    <property type="entry name" value="Diacylglycerol_kinase_cat_dom"/>
</dbReference>
<dbReference type="PANTHER" id="PTHR12358">
    <property type="entry name" value="SPHINGOSINE KINASE"/>
    <property type="match status" value="1"/>
</dbReference>
<dbReference type="GO" id="GO:0016020">
    <property type="term" value="C:membrane"/>
    <property type="evidence" value="ECO:0007669"/>
    <property type="project" value="TreeGrafter"/>
</dbReference>
<proteinExistence type="predicted"/>
<comment type="caution">
    <text evidence="3">The sequence shown here is derived from an EMBL/GenBank/DDBJ whole genome shotgun (WGS) entry which is preliminary data.</text>
</comment>
<dbReference type="Proteomes" id="UP000319257">
    <property type="component" value="Unassembled WGS sequence"/>
</dbReference>
<dbReference type="PROSITE" id="PS50146">
    <property type="entry name" value="DAGK"/>
    <property type="match status" value="1"/>
</dbReference>
<accession>A0A507B390</accession>
<feature type="compositionally biased region" description="Low complexity" evidence="1">
    <location>
        <begin position="374"/>
        <end position="396"/>
    </location>
</feature>
<feature type="domain" description="DAGKc" evidence="2">
    <location>
        <begin position="144"/>
        <end position="283"/>
    </location>
</feature>
<dbReference type="AlphaFoldDB" id="A0A507B390"/>
<dbReference type="Gene3D" id="2.60.200.40">
    <property type="match status" value="1"/>
</dbReference>
<dbReference type="FunCoup" id="A0A507B390">
    <property type="interactions" value="593"/>
</dbReference>
<dbReference type="GeneID" id="41975189"/>
<dbReference type="RefSeq" id="XP_030993242.1">
    <property type="nucleotide sequence ID" value="XM_031142519.1"/>
</dbReference>
<dbReference type="GO" id="GO:0046512">
    <property type="term" value="P:sphingosine biosynthetic process"/>
    <property type="evidence" value="ECO:0007669"/>
    <property type="project" value="TreeGrafter"/>
</dbReference>
<name>A0A507B390_9PEZI</name>
<dbReference type="SUPFAM" id="SSF111331">
    <property type="entry name" value="NAD kinase/diacylglycerol kinase-like"/>
    <property type="match status" value="1"/>
</dbReference>
<evidence type="ECO:0000259" key="2">
    <source>
        <dbReference type="PROSITE" id="PS50146"/>
    </source>
</evidence>
<dbReference type="InterPro" id="IPR016064">
    <property type="entry name" value="NAD/diacylglycerol_kinase_sf"/>
</dbReference>
<dbReference type="Pfam" id="PF24321">
    <property type="entry name" value="DUF7493"/>
    <property type="match status" value="1"/>
</dbReference>
<dbReference type="InterPro" id="IPR017438">
    <property type="entry name" value="ATP-NAD_kinase_N"/>
</dbReference>
<gene>
    <name evidence="3" type="ORF">E0L32_007742</name>
</gene>
<dbReference type="SMART" id="SM00046">
    <property type="entry name" value="DAGKc"/>
    <property type="match status" value="1"/>
</dbReference>
<sequence>MAQELDPIQTGASTAGLTGTLNGAEQDVLKFGGQQLTIGKDSLVIVDNAAQKKKNRTCGFGSASDPGSRSIPLYNILWASLSDDSRTLTIDFAEPASKTRLRPATLTYTLPEAPEPEPEQQLSTAETRAAWVEALLDRSYGPAARRKRAYVLVNPHAGPGGADKKYEQQARPIFEAARMHLDTVTTTHSGAAVELCRDMDVDAYDVVVACSGDGLPHECFNGLGQRADARRALAKIAVCHVPCGSGNAMACNLYGTHKPSLAALAIVKGAPTPMDLVSITQAGRPRLLSFLSQALGIVAEADLATEHLRWMGGARFTWGFLERFLAKKVYPCDLAVKVEIEHKDGVRQHYSARQRGDSSTSALGAAGKSSSVLAGDTTSEDATSSAAAAPGASEEGLPPLRYGTVEDKLPEGWEMVPHDKMGNFYCGNMAYMAPDANFFSAACINDGLMDLVTIDGDLPPLKSLQLLLSVEDGRFFDNPLVQYRKITGFRIVPRDQADGYISIDGERVPFAPFQAEVHQGLGTVLSKRGEYEAPGPRNWDRVSATDRFMA</sequence>
<dbReference type="Gene3D" id="3.40.50.10330">
    <property type="entry name" value="Probable inorganic polyphosphate/atp-NAD kinase, domain 1"/>
    <property type="match status" value="1"/>
</dbReference>
<dbReference type="PANTHER" id="PTHR12358:SF31">
    <property type="entry name" value="ACYLGLYCEROL KINASE, MITOCHONDRIAL"/>
    <property type="match status" value="1"/>
</dbReference>
<protein>
    <recommendedName>
        <fullName evidence="2">DAGKc domain-containing protein</fullName>
    </recommendedName>
</protein>
<dbReference type="InterPro" id="IPR055916">
    <property type="entry name" value="DUF7493"/>
</dbReference>
<dbReference type="InterPro" id="IPR050187">
    <property type="entry name" value="Lipid_Phosphate_FormReg"/>
</dbReference>
<organism evidence="3 4">
    <name type="scientific">Thyridium curvatum</name>
    <dbReference type="NCBI Taxonomy" id="1093900"/>
    <lineage>
        <taxon>Eukaryota</taxon>
        <taxon>Fungi</taxon>
        <taxon>Dikarya</taxon>
        <taxon>Ascomycota</taxon>
        <taxon>Pezizomycotina</taxon>
        <taxon>Sordariomycetes</taxon>
        <taxon>Sordariomycetidae</taxon>
        <taxon>Thyridiales</taxon>
        <taxon>Thyridiaceae</taxon>
        <taxon>Thyridium</taxon>
    </lineage>
</organism>
<dbReference type="GO" id="GO:0001727">
    <property type="term" value="F:lipid kinase activity"/>
    <property type="evidence" value="ECO:0007669"/>
    <property type="project" value="TreeGrafter"/>
</dbReference>
<dbReference type="EMBL" id="SKBQ01000048">
    <property type="protein sequence ID" value="TPX11531.1"/>
    <property type="molecule type" value="Genomic_DNA"/>
</dbReference>
<reference evidence="3 4" key="1">
    <citation type="submission" date="2019-06" db="EMBL/GenBank/DDBJ databases">
        <title>Draft genome sequence of the filamentous fungus Phialemoniopsis curvata isolated from diesel fuel.</title>
        <authorList>
            <person name="Varaljay V.A."/>
            <person name="Lyon W.J."/>
            <person name="Crouch A.L."/>
            <person name="Drake C.E."/>
            <person name="Hollomon J.M."/>
            <person name="Nadeau L.J."/>
            <person name="Nunn H.S."/>
            <person name="Stevenson B.S."/>
            <person name="Bojanowski C.L."/>
            <person name="Crookes-Goodson W.J."/>
        </authorList>
    </citation>
    <scope>NUCLEOTIDE SEQUENCE [LARGE SCALE GENOMIC DNA]</scope>
    <source>
        <strain evidence="3 4">D216</strain>
    </source>
</reference>
<evidence type="ECO:0000313" key="4">
    <source>
        <dbReference type="Proteomes" id="UP000319257"/>
    </source>
</evidence>
<dbReference type="GO" id="GO:0005737">
    <property type="term" value="C:cytoplasm"/>
    <property type="evidence" value="ECO:0007669"/>
    <property type="project" value="TreeGrafter"/>
</dbReference>